<reference evidence="2 3" key="1">
    <citation type="journal article" date="2018" name="Sci. Rep.">
        <title>Comparative genomics provides insights into the lifestyle and reveals functional heterogeneity of dark septate endophytic fungi.</title>
        <authorList>
            <person name="Knapp D.G."/>
            <person name="Nemeth J.B."/>
            <person name="Barry K."/>
            <person name="Hainaut M."/>
            <person name="Henrissat B."/>
            <person name="Johnson J."/>
            <person name="Kuo A."/>
            <person name="Lim J.H.P."/>
            <person name="Lipzen A."/>
            <person name="Nolan M."/>
            <person name="Ohm R.A."/>
            <person name="Tamas L."/>
            <person name="Grigoriev I.V."/>
            <person name="Spatafora J.W."/>
            <person name="Nagy L.G."/>
            <person name="Kovacs G.M."/>
        </authorList>
    </citation>
    <scope>NUCLEOTIDE SEQUENCE [LARGE SCALE GENOMIC DNA]</scope>
    <source>
        <strain evidence="2 3">DSE2036</strain>
    </source>
</reference>
<gene>
    <name evidence="2" type="ORF">DM02DRAFT_696871</name>
</gene>
<dbReference type="OrthoDB" id="3825435at2759"/>
<dbReference type="Proteomes" id="UP000244855">
    <property type="component" value="Unassembled WGS sequence"/>
</dbReference>
<feature type="region of interest" description="Disordered" evidence="1">
    <location>
        <begin position="32"/>
        <end position="73"/>
    </location>
</feature>
<evidence type="ECO:0000313" key="2">
    <source>
        <dbReference type="EMBL" id="PVI03578.1"/>
    </source>
</evidence>
<dbReference type="InterPro" id="IPR038765">
    <property type="entry name" value="Papain-like_cys_pep_sf"/>
</dbReference>
<evidence type="ECO:0000256" key="1">
    <source>
        <dbReference type="SAM" id="MobiDB-lite"/>
    </source>
</evidence>
<keyword evidence="3" id="KW-1185">Reference proteome</keyword>
<dbReference type="EMBL" id="KZ805329">
    <property type="protein sequence ID" value="PVI03578.1"/>
    <property type="molecule type" value="Genomic_DNA"/>
</dbReference>
<accession>A0A2V1DYZ9</accession>
<name>A0A2V1DYZ9_9PLEO</name>
<dbReference type="STRING" id="97972.A0A2V1DYZ9"/>
<feature type="region of interest" description="Disordered" evidence="1">
    <location>
        <begin position="113"/>
        <end position="136"/>
    </location>
</feature>
<feature type="compositionally biased region" description="Basic and acidic residues" evidence="1">
    <location>
        <begin position="40"/>
        <end position="49"/>
    </location>
</feature>
<proteinExistence type="predicted"/>
<evidence type="ECO:0008006" key="4">
    <source>
        <dbReference type="Google" id="ProtNLM"/>
    </source>
</evidence>
<evidence type="ECO:0000313" key="3">
    <source>
        <dbReference type="Proteomes" id="UP000244855"/>
    </source>
</evidence>
<dbReference type="SUPFAM" id="SSF54001">
    <property type="entry name" value="Cysteine proteinases"/>
    <property type="match status" value="1"/>
</dbReference>
<sequence>MIHCASLIARMSCVLFMHVNLIHIPLSFKMPPKRKAKKRAANDRNDNRPKKAAKTANNSSPKHDVSWVIPPEESRSKPPYPFNEAAALGFAPELFGEEYGNLRNRRENASLKYKPSLGSPVRSATDGKPNPRFKQCPKSPEYERLYREIQNATGNPFDLGAYAFHQFVRAWAEAQEKQGAVIVYPGTGPFVATETADISATGSEAGAKTTFRFFRATHSQTVNKGFFIRLEPGNSITVNDDEWTCTNAEGAVTIGPLTPYTAIETQSQPIFFWNTGDALFGKAKGNINITYSKESRGLDATNPNDGPIKWRAASDAENVNSSSASNCARSIPETIQTDTADTPAGESTSIGLAQQTTEPLVSVDTQIPEVDDSCTYFGRILQLDRLLRFHTDLQTKPIDEPLAYKDIFNAVASVTQAVSSIHTDAKEYNQCFAHIDFETVDQASRDGNLTTKFQMLYPSRPLVLPWRTNEDHTFLVVVQRTRDAISLTVLDTAPWFSGSNARQTTLERLHTLLKHSRYSPNKKELEELRRGPITWITPFPTDEKWKAECFTILHAWAFALGLDLNPSFPAHGLHISFYQDFRKLLAIALHGLADWTLIWAFLHCKGMIIDSESKIAQGDRITNTISSEDVDKNLLGLIEKAGRESRVSRWSIRSVGFPREYRQIYPGDFITDWWTGEDMKAWPGRLKKDSQAKDRFTEKEVPPELETPSPCEELREKLNAKLSQEDIKVDLKKLEKEEHIANKYEYLHDLEVSNAILCVIMPINTRSVTDGRFNFIVSDDVQKLRASGEFLHGFARRNGQPLFYAWTDKWHHVLHIIQYKDGKPTVSILDSMRTWDHDYRKRMHRGAIKIMKEAWLVDQNSTLPQSSHYIACAEQNGLWSCGFHTILNGWALALGLNLNPKFKRPKSDWEKGSDKPAKFLDDLYHVVRLAQIGQADWSLITAFLRCYEYVQPGGEVPESRQFEQTNRIVAMRDWVNYSEEMGMSDAIYESLRASDPTLPEILEGRVEFPGNGRINRHNFYLAGDTVSDQNILLGIASVVEAIDLFQKNDFLTRSEGTPFIPRPGENELRVFSGGFALASFISARPEKRTSQFPSGRLVTRPRRCWLLPMKQQDSQNEVQNYLVILQEEHRGKEMLFKSYVANSSAVQSDLTKATSRTALETVKKLADRLGWSTHRNLEGFIKFDEKMTVLPVAKHSTSSESAARTIINAWIYALGLRPNPGRNSLGLHDLEECYAIIDEAMLGDLSWKDIFDFLKGSNHILDTSPDAVPANRRFMNTANEWKTGIKGLDERLHGSQGQYEVDDAPLAEIEYEDYTYDLGNNLTPAQLNQPRPNGDRGLRREMEITDELDENSLPDYQIVKIDFELDKARRERQDNLRFLDKW</sequence>
<organism evidence="2 3">
    <name type="scientific">Periconia macrospinosa</name>
    <dbReference type="NCBI Taxonomy" id="97972"/>
    <lineage>
        <taxon>Eukaryota</taxon>
        <taxon>Fungi</taxon>
        <taxon>Dikarya</taxon>
        <taxon>Ascomycota</taxon>
        <taxon>Pezizomycotina</taxon>
        <taxon>Dothideomycetes</taxon>
        <taxon>Pleosporomycetidae</taxon>
        <taxon>Pleosporales</taxon>
        <taxon>Massarineae</taxon>
        <taxon>Periconiaceae</taxon>
        <taxon>Periconia</taxon>
    </lineage>
</organism>
<protein>
    <recommendedName>
        <fullName evidence="4">Ubiquitin-like protease family profile domain-containing protein</fullName>
    </recommendedName>
</protein>